<organism evidence="1 2">
    <name type="scientific">Hyalomma asiaticum</name>
    <name type="common">Tick</name>
    <dbReference type="NCBI Taxonomy" id="266040"/>
    <lineage>
        <taxon>Eukaryota</taxon>
        <taxon>Metazoa</taxon>
        <taxon>Ecdysozoa</taxon>
        <taxon>Arthropoda</taxon>
        <taxon>Chelicerata</taxon>
        <taxon>Arachnida</taxon>
        <taxon>Acari</taxon>
        <taxon>Parasitiformes</taxon>
        <taxon>Ixodida</taxon>
        <taxon>Ixodoidea</taxon>
        <taxon>Ixodidae</taxon>
        <taxon>Hyalomminae</taxon>
        <taxon>Hyalomma</taxon>
    </lineage>
</organism>
<dbReference type="EMBL" id="CM023490">
    <property type="protein sequence ID" value="KAH6943741.1"/>
    <property type="molecule type" value="Genomic_DNA"/>
</dbReference>
<accession>A0ACB7T9A3</accession>
<proteinExistence type="predicted"/>
<gene>
    <name evidence="1" type="ORF">HPB50_026092</name>
</gene>
<reference evidence="1" key="1">
    <citation type="submission" date="2020-05" db="EMBL/GenBank/DDBJ databases">
        <title>Large-scale comparative analyses of tick genomes elucidate their genetic diversity and vector capacities.</title>
        <authorList>
            <person name="Jia N."/>
            <person name="Wang J."/>
            <person name="Shi W."/>
            <person name="Du L."/>
            <person name="Sun Y."/>
            <person name="Zhan W."/>
            <person name="Jiang J."/>
            <person name="Wang Q."/>
            <person name="Zhang B."/>
            <person name="Ji P."/>
            <person name="Sakyi L.B."/>
            <person name="Cui X."/>
            <person name="Yuan T."/>
            <person name="Jiang B."/>
            <person name="Yang W."/>
            <person name="Lam T.T.-Y."/>
            <person name="Chang Q."/>
            <person name="Ding S."/>
            <person name="Wang X."/>
            <person name="Zhu J."/>
            <person name="Ruan X."/>
            <person name="Zhao L."/>
            <person name="Wei J."/>
            <person name="Que T."/>
            <person name="Du C."/>
            <person name="Cheng J."/>
            <person name="Dai P."/>
            <person name="Han X."/>
            <person name="Huang E."/>
            <person name="Gao Y."/>
            <person name="Liu J."/>
            <person name="Shao H."/>
            <person name="Ye R."/>
            <person name="Li L."/>
            <person name="Wei W."/>
            <person name="Wang X."/>
            <person name="Wang C."/>
            <person name="Yang T."/>
            <person name="Huo Q."/>
            <person name="Li W."/>
            <person name="Guo W."/>
            <person name="Chen H."/>
            <person name="Zhou L."/>
            <person name="Ni X."/>
            <person name="Tian J."/>
            <person name="Zhou Y."/>
            <person name="Sheng Y."/>
            <person name="Liu T."/>
            <person name="Pan Y."/>
            <person name="Xia L."/>
            <person name="Li J."/>
            <person name="Zhao F."/>
            <person name="Cao W."/>
        </authorList>
    </citation>
    <scope>NUCLEOTIDE SEQUENCE</scope>
    <source>
        <strain evidence="1">Hyas-2018</strain>
    </source>
</reference>
<comment type="caution">
    <text evidence="1">The sequence shown here is derived from an EMBL/GenBank/DDBJ whole genome shotgun (WGS) entry which is preliminary data.</text>
</comment>
<name>A0ACB7T9A3_HYAAI</name>
<evidence type="ECO:0000313" key="2">
    <source>
        <dbReference type="Proteomes" id="UP000821845"/>
    </source>
</evidence>
<dbReference type="Proteomes" id="UP000821845">
    <property type="component" value="Chromosome 10"/>
</dbReference>
<protein>
    <submittedName>
        <fullName evidence="1">Uncharacterized protein</fullName>
    </submittedName>
</protein>
<keyword evidence="2" id="KW-1185">Reference proteome</keyword>
<sequence length="531" mass="58709">MARSEEGTIISVAAEDDCEGNVPTKVYKPSTWTSQPGTHLAQHKHEGQPTASVAREKLPQIGQLLQAQNAISASNSGIYDDDTGQPKYEQGRQPTTRLPRKPRRRSTELEVKGAHSRESCDVDVSLTKREPGRQPTATLPHQKVQSSERRSQAKSTAGGRNSDSYDVLEDETRTIRDNEIIDEVSTKGVRSEFVTAPVSGGRPQKKKSLDVPVTEEREPAYQSLWRRVLVAAHGGGVHESSTHQPTTAPGTVVESGLEADDVVEEQDYHEIRAHGLFYYVWLLCAVLFVLLAIPVAFLLLSRRRSDFAVALLRENNTASGPFQARERACIEDANSTTACNKYPSPSSTLVGGKWRFTSDKDSSGRYQPTVVHHKQITLVRPVICVLKLSTRKLWEHYKASGITMTYCAVLVWESLSLGTPQDHKMGRRNTLATSLLTFAQMVLRTKQFRTPGNGTLPIYVTIGGERSDSPAFSSMLQNSRWQESTVVSLLDFGSVLNAANKPTVSDRRTPAVSLARALVLQEFHNLGLLKR</sequence>
<evidence type="ECO:0000313" key="1">
    <source>
        <dbReference type="EMBL" id="KAH6943741.1"/>
    </source>
</evidence>